<proteinExistence type="predicted"/>
<dbReference type="EMBL" id="CM023486">
    <property type="protein sequence ID" value="KAH6928538.1"/>
    <property type="molecule type" value="Genomic_DNA"/>
</dbReference>
<evidence type="ECO:0000313" key="1">
    <source>
        <dbReference type="EMBL" id="KAH6928538.1"/>
    </source>
</evidence>
<name>A0ACB7S1C9_HYAAI</name>
<accession>A0ACB7S1C9</accession>
<protein>
    <submittedName>
        <fullName evidence="1">Uncharacterized protein</fullName>
    </submittedName>
</protein>
<gene>
    <name evidence="1" type="ORF">HPB50_016875</name>
</gene>
<keyword evidence="2" id="KW-1185">Reference proteome</keyword>
<organism evidence="1 2">
    <name type="scientific">Hyalomma asiaticum</name>
    <name type="common">Tick</name>
    <dbReference type="NCBI Taxonomy" id="266040"/>
    <lineage>
        <taxon>Eukaryota</taxon>
        <taxon>Metazoa</taxon>
        <taxon>Ecdysozoa</taxon>
        <taxon>Arthropoda</taxon>
        <taxon>Chelicerata</taxon>
        <taxon>Arachnida</taxon>
        <taxon>Acari</taxon>
        <taxon>Parasitiformes</taxon>
        <taxon>Ixodida</taxon>
        <taxon>Ixodoidea</taxon>
        <taxon>Ixodidae</taxon>
        <taxon>Hyalomminae</taxon>
        <taxon>Hyalomma</taxon>
    </lineage>
</organism>
<comment type="caution">
    <text evidence="1">The sequence shown here is derived from an EMBL/GenBank/DDBJ whole genome shotgun (WGS) entry which is preliminary data.</text>
</comment>
<reference evidence="1" key="1">
    <citation type="submission" date="2020-05" db="EMBL/GenBank/DDBJ databases">
        <title>Large-scale comparative analyses of tick genomes elucidate their genetic diversity and vector capacities.</title>
        <authorList>
            <person name="Jia N."/>
            <person name="Wang J."/>
            <person name="Shi W."/>
            <person name="Du L."/>
            <person name="Sun Y."/>
            <person name="Zhan W."/>
            <person name="Jiang J."/>
            <person name="Wang Q."/>
            <person name="Zhang B."/>
            <person name="Ji P."/>
            <person name="Sakyi L.B."/>
            <person name="Cui X."/>
            <person name="Yuan T."/>
            <person name="Jiang B."/>
            <person name="Yang W."/>
            <person name="Lam T.T.-Y."/>
            <person name="Chang Q."/>
            <person name="Ding S."/>
            <person name="Wang X."/>
            <person name="Zhu J."/>
            <person name="Ruan X."/>
            <person name="Zhao L."/>
            <person name="Wei J."/>
            <person name="Que T."/>
            <person name="Du C."/>
            <person name="Cheng J."/>
            <person name="Dai P."/>
            <person name="Han X."/>
            <person name="Huang E."/>
            <person name="Gao Y."/>
            <person name="Liu J."/>
            <person name="Shao H."/>
            <person name="Ye R."/>
            <person name="Li L."/>
            <person name="Wei W."/>
            <person name="Wang X."/>
            <person name="Wang C."/>
            <person name="Yang T."/>
            <person name="Huo Q."/>
            <person name="Li W."/>
            <person name="Guo W."/>
            <person name="Chen H."/>
            <person name="Zhou L."/>
            <person name="Ni X."/>
            <person name="Tian J."/>
            <person name="Zhou Y."/>
            <person name="Sheng Y."/>
            <person name="Liu T."/>
            <person name="Pan Y."/>
            <person name="Xia L."/>
            <person name="Li J."/>
            <person name="Zhao F."/>
            <person name="Cao W."/>
        </authorList>
    </citation>
    <scope>NUCLEOTIDE SEQUENCE</scope>
    <source>
        <strain evidence="1">Hyas-2018</strain>
    </source>
</reference>
<sequence length="222" mass="23043">MVARRSGRRHATAVRRARFKARPGEGRGKGSAFIYPTGRTARVFPQSVAAAPNKTSNCEGPRGNGSSNNGSPARVGGRAVFRVRRPVGPVELGNGECDPLPDALPARCCLGGRAPPAVVRSRELPGVAAGAPPRASRSAEGAADAKDARGDLEPNDGGWWWWWCSDSERSGGRPSCSASASPRSSVRRQCSHGTAVHGHSCTHSARTAAPCCASPSTGRLAA</sequence>
<evidence type="ECO:0000313" key="2">
    <source>
        <dbReference type="Proteomes" id="UP000821845"/>
    </source>
</evidence>
<dbReference type="Proteomes" id="UP000821845">
    <property type="component" value="Chromosome 6"/>
</dbReference>